<comment type="caution">
    <text evidence="3">The sequence shown here is derived from an EMBL/GenBank/DDBJ whole genome shotgun (WGS) entry which is preliminary data.</text>
</comment>
<dbReference type="Pfam" id="PF01850">
    <property type="entry name" value="PIN"/>
    <property type="match status" value="1"/>
</dbReference>
<dbReference type="CDD" id="cd09873">
    <property type="entry name" value="PIN_Pae0151-like"/>
    <property type="match status" value="1"/>
</dbReference>
<dbReference type="RefSeq" id="WP_285274422.1">
    <property type="nucleotide sequence ID" value="NZ_JASNVW010000008.1"/>
</dbReference>
<sequence length="128" mass="15013">MTLLLWVRYFSREENWEKVREIMLQGVISLDLAVKELANALWKKVRRGEMNFEVAKTILRDITEEKPIPIEYEEKYLSRAFEIAMENGLTIYDSLFIVFAMEKGLELVTCDENQARIARKLGVKVLVL</sequence>
<dbReference type="AlphaFoldDB" id="A0ABD4Z7V8"/>
<evidence type="ECO:0000256" key="1">
    <source>
        <dbReference type="ARBA" id="ARBA00022842"/>
    </source>
</evidence>
<reference evidence="3 4" key="1">
    <citation type="submission" date="2023-05" db="EMBL/GenBank/DDBJ databases">
        <title>A new hyperthermophilic archaea 'Ignisphaera cupida' sp. nov. and description of the family 'Ignisphaeraceae' fam. nov.</title>
        <authorList>
            <person name="Podosokorskaya O.A."/>
            <person name="Elcheninov A.G."/>
            <person name="Klukina A."/>
            <person name="Merkel A.Y."/>
        </authorList>
    </citation>
    <scope>NUCLEOTIDE SEQUENCE [LARGE SCALE GENOMIC DNA]</scope>
    <source>
        <strain evidence="3 4">4213-co</strain>
    </source>
</reference>
<evidence type="ECO:0000313" key="3">
    <source>
        <dbReference type="EMBL" id="MDK6029437.1"/>
    </source>
</evidence>
<dbReference type="InterPro" id="IPR002716">
    <property type="entry name" value="PIN_dom"/>
</dbReference>
<evidence type="ECO:0000259" key="2">
    <source>
        <dbReference type="Pfam" id="PF01850"/>
    </source>
</evidence>
<dbReference type="Gene3D" id="3.40.50.1010">
    <property type="entry name" value="5'-nuclease"/>
    <property type="match status" value="1"/>
</dbReference>
<dbReference type="PANTHER" id="PTHR35901:SF1">
    <property type="entry name" value="EXONUCLEASE VAPC9"/>
    <property type="match status" value="1"/>
</dbReference>
<evidence type="ECO:0000313" key="4">
    <source>
        <dbReference type="Proteomes" id="UP001529235"/>
    </source>
</evidence>
<dbReference type="InterPro" id="IPR051619">
    <property type="entry name" value="TypeII_TA_RNase_PINc/VapC"/>
</dbReference>
<dbReference type="PANTHER" id="PTHR35901">
    <property type="entry name" value="RIBONUCLEASE VAPC3"/>
    <property type="match status" value="1"/>
</dbReference>
<dbReference type="SUPFAM" id="SSF88723">
    <property type="entry name" value="PIN domain-like"/>
    <property type="match status" value="1"/>
</dbReference>
<organism evidence="3 4">
    <name type="scientific">Ignisphaera cupida</name>
    <dbReference type="NCBI Taxonomy" id="3050454"/>
    <lineage>
        <taxon>Archaea</taxon>
        <taxon>Thermoproteota</taxon>
        <taxon>Thermoprotei</taxon>
        <taxon>Desulfurococcales</taxon>
        <taxon>Desulfurococcaceae</taxon>
        <taxon>Ignisphaera</taxon>
    </lineage>
</organism>
<protein>
    <submittedName>
        <fullName evidence="3">Type II toxin-antitoxin system VapC family toxin</fullName>
    </submittedName>
</protein>
<gene>
    <name evidence="3" type="ORF">QPL79_08680</name>
</gene>
<accession>A0ABD4Z7V8</accession>
<name>A0ABD4Z7V8_9CREN</name>
<dbReference type="InterPro" id="IPR044153">
    <property type="entry name" value="PIN_Pae0151-like"/>
</dbReference>
<proteinExistence type="predicted"/>
<dbReference type="Proteomes" id="UP001529235">
    <property type="component" value="Unassembled WGS sequence"/>
</dbReference>
<feature type="domain" description="PIN" evidence="2">
    <location>
        <begin position="6"/>
        <end position="119"/>
    </location>
</feature>
<dbReference type="EMBL" id="JASNVW010000008">
    <property type="protein sequence ID" value="MDK6029437.1"/>
    <property type="molecule type" value="Genomic_DNA"/>
</dbReference>
<keyword evidence="1" id="KW-0460">Magnesium</keyword>
<keyword evidence="4" id="KW-1185">Reference proteome</keyword>
<dbReference type="InterPro" id="IPR029060">
    <property type="entry name" value="PIN-like_dom_sf"/>
</dbReference>